<dbReference type="GO" id="GO:0005730">
    <property type="term" value="C:nucleolus"/>
    <property type="evidence" value="ECO:0007669"/>
    <property type="project" value="TreeGrafter"/>
</dbReference>
<feature type="region of interest" description="Disordered" evidence="2">
    <location>
        <begin position="282"/>
        <end position="327"/>
    </location>
</feature>
<dbReference type="GO" id="GO:0000447">
    <property type="term" value="P:endonucleolytic cleavage in ITS1 to separate SSU-rRNA from 5.8S rRNA and LSU-rRNA from tricistronic rRNA transcript (SSU-rRNA, 5.8S rRNA, LSU-rRNA)"/>
    <property type="evidence" value="ECO:0007669"/>
    <property type="project" value="TreeGrafter"/>
</dbReference>
<comment type="similarity">
    <text evidence="1">Belongs to the KRI1 family.</text>
</comment>
<dbReference type="EMBL" id="MU806181">
    <property type="protein sequence ID" value="KAJ3838474.1"/>
    <property type="molecule type" value="Genomic_DNA"/>
</dbReference>
<feature type="compositionally biased region" description="Basic residues" evidence="2">
    <location>
        <begin position="625"/>
        <end position="637"/>
    </location>
</feature>
<dbReference type="InterPro" id="IPR024626">
    <property type="entry name" value="Kri1-like_C"/>
</dbReference>
<dbReference type="Pfam" id="PF05178">
    <property type="entry name" value="Kri1"/>
    <property type="match status" value="1"/>
</dbReference>
<feature type="region of interest" description="Disordered" evidence="2">
    <location>
        <begin position="348"/>
        <end position="391"/>
    </location>
</feature>
<protein>
    <submittedName>
        <fullName evidence="4">KRI1-like family C-terminal-domain-containing protein</fullName>
    </submittedName>
</protein>
<feature type="region of interest" description="Disordered" evidence="2">
    <location>
        <begin position="90"/>
        <end position="256"/>
    </location>
</feature>
<evidence type="ECO:0000256" key="1">
    <source>
        <dbReference type="ARBA" id="ARBA00007473"/>
    </source>
</evidence>
<feature type="compositionally biased region" description="Basic and acidic residues" evidence="2">
    <location>
        <begin position="364"/>
        <end position="391"/>
    </location>
</feature>
<feature type="compositionally biased region" description="Acidic residues" evidence="2">
    <location>
        <begin position="297"/>
        <end position="308"/>
    </location>
</feature>
<dbReference type="GO" id="GO:0030686">
    <property type="term" value="C:90S preribosome"/>
    <property type="evidence" value="ECO:0007669"/>
    <property type="project" value="TreeGrafter"/>
</dbReference>
<feature type="domain" description="Kri1-like C-terminal" evidence="3">
    <location>
        <begin position="526"/>
        <end position="607"/>
    </location>
</feature>
<dbReference type="InterPro" id="IPR018034">
    <property type="entry name" value="Kri1"/>
</dbReference>
<feature type="compositionally biased region" description="Basic residues" evidence="2">
    <location>
        <begin position="685"/>
        <end position="699"/>
    </location>
</feature>
<keyword evidence="5" id="KW-1185">Reference proteome</keyword>
<evidence type="ECO:0000259" key="3">
    <source>
        <dbReference type="Pfam" id="PF12936"/>
    </source>
</evidence>
<dbReference type="PANTHER" id="PTHR14490:SF5">
    <property type="entry name" value="PROTEIN KRI1 HOMOLOG"/>
    <property type="match status" value="1"/>
</dbReference>
<comment type="caution">
    <text evidence="4">The sequence shown here is derived from an EMBL/GenBank/DDBJ whole genome shotgun (WGS) entry which is preliminary data.</text>
</comment>
<feature type="region of interest" description="Disordered" evidence="2">
    <location>
        <begin position="38"/>
        <end position="73"/>
    </location>
</feature>
<organism evidence="4 5">
    <name type="scientific">Lentinula raphanica</name>
    <dbReference type="NCBI Taxonomy" id="153919"/>
    <lineage>
        <taxon>Eukaryota</taxon>
        <taxon>Fungi</taxon>
        <taxon>Dikarya</taxon>
        <taxon>Basidiomycota</taxon>
        <taxon>Agaricomycotina</taxon>
        <taxon>Agaricomycetes</taxon>
        <taxon>Agaricomycetidae</taxon>
        <taxon>Agaricales</taxon>
        <taxon>Marasmiineae</taxon>
        <taxon>Omphalotaceae</taxon>
        <taxon>Lentinula</taxon>
    </lineage>
</organism>
<feature type="compositionally biased region" description="Basic and acidic residues" evidence="2">
    <location>
        <begin position="223"/>
        <end position="236"/>
    </location>
</feature>
<gene>
    <name evidence="4" type="ORF">F5878DRAFT_619546</name>
</gene>
<feature type="compositionally biased region" description="Acidic residues" evidence="2">
    <location>
        <begin position="496"/>
        <end position="520"/>
    </location>
</feature>
<sequence length="699" mass="80946">MSLLSDPESDSEEFQLTINEHYAKAFHYKKEREELEQLKLKYGSDGEEDDEDETDSEEDESEDEDGEELTPAVDAAILRTLARIKRKDPEIYDSKTGIFEEEQRKLGPTKPISKRPKDKSKPVTLRQVAMEAQLQTDSRSPSPETLTYAEKQRRLRDETIAAIKQVGEVEGEDDNDNENEGDDLFVLREKTKDEQEQEEEEYRSFLEREVGGDLKSLVSVEHGTWKDNDESRPSGEKRKKKKSKVKGPSKEETEEEAQEFLMNYILNRGWIDHSARRVPTYKEIVSSKSKLKKKAADEEEESSDEDMDPSTSKGEDMLPTADADIDEDDFEEIVDRFESSYNFRFEEPDAAVIQTHPRQIPSLVRREDTTRKEARERRKKRREEEIQQKREEVKRLKALKMKELRSKLDRIGKLGGKNIENDPELQELDLEGDWDPEAHDRQMAGLYGDDAEYDEDGKPTWDDDIDIGDIPGFEDLRSTSKNKKKKKKNKDKDGETDGVDVDAMDADVERTADDDEWDGTEEMRKRKVEEYMDEVYGLDFNDMVGGMPTRFHYTHVHPESFHLTPAEILMATDAELNEYMGIKKFAPYRKTGKWDSNRADRLKELKQKIGERGYGGDTPQDDKPAKKRKGKKERMKMKMTVDLDAGKDVEMGAEPSGKSSMPEDSKRKRESEDVEVQDGAETSNHRKKRRRHKKKDDAH</sequence>
<feature type="compositionally biased region" description="Basic and acidic residues" evidence="2">
    <location>
        <begin position="150"/>
        <end position="159"/>
    </location>
</feature>
<feature type="compositionally biased region" description="Basic and acidic residues" evidence="2">
    <location>
        <begin position="202"/>
        <end position="212"/>
    </location>
</feature>
<feature type="compositionally biased region" description="Acidic residues" evidence="2">
    <location>
        <begin position="169"/>
        <end position="183"/>
    </location>
</feature>
<dbReference type="AlphaFoldDB" id="A0AA38P8V9"/>
<feature type="region of interest" description="Disordered" evidence="2">
    <location>
        <begin position="604"/>
        <end position="699"/>
    </location>
</feature>
<reference evidence="4" key="1">
    <citation type="submission" date="2022-08" db="EMBL/GenBank/DDBJ databases">
        <authorList>
            <consortium name="DOE Joint Genome Institute"/>
            <person name="Min B."/>
            <person name="Riley R."/>
            <person name="Sierra-Patev S."/>
            <person name="Naranjo-Ortiz M."/>
            <person name="Looney B."/>
            <person name="Konkel Z."/>
            <person name="Slot J.C."/>
            <person name="Sakamoto Y."/>
            <person name="Steenwyk J.L."/>
            <person name="Rokas A."/>
            <person name="Carro J."/>
            <person name="Camarero S."/>
            <person name="Ferreira P."/>
            <person name="Molpeceres G."/>
            <person name="Ruiz-Duenas F.J."/>
            <person name="Serrano A."/>
            <person name="Henrissat B."/>
            <person name="Drula E."/>
            <person name="Hughes K.W."/>
            <person name="Mata J.L."/>
            <person name="Ishikawa N.K."/>
            <person name="Vargas-Isla R."/>
            <person name="Ushijima S."/>
            <person name="Smith C.A."/>
            <person name="Ahrendt S."/>
            <person name="Andreopoulos W."/>
            <person name="He G."/>
            <person name="Labutti K."/>
            <person name="Lipzen A."/>
            <person name="Ng V."/>
            <person name="Sandor L."/>
            <person name="Barry K."/>
            <person name="Martinez A.T."/>
            <person name="Xiao Y."/>
            <person name="Gibbons J.G."/>
            <person name="Terashima K."/>
            <person name="Hibbett D.S."/>
            <person name="Grigoriev I.V."/>
        </authorList>
    </citation>
    <scope>NUCLEOTIDE SEQUENCE</scope>
    <source>
        <strain evidence="4">TFB9207</strain>
    </source>
</reference>
<feature type="compositionally biased region" description="Basic residues" evidence="2">
    <location>
        <begin position="480"/>
        <end position="489"/>
    </location>
</feature>
<evidence type="ECO:0000313" key="4">
    <source>
        <dbReference type="EMBL" id="KAJ3838474.1"/>
    </source>
</evidence>
<feature type="compositionally biased region" description="Basic and acidic residues" evidence="2">
    <location>
        <begin position="639"/>
        <end position="650"/>
    </location>
</feature>
<dbReference type="PANTHER" id="PTHR14490">
    <property type="entry name" value="ZINC FINGER, ZZ TYPE"/>
    <property type="match status" value="1"/>
</dbReference>
<feature type="compositionally biased region" description="Polar residues" evidence="2">
    <location>
        <begin position="133"/>
        <end position="145"/>
    </location>
</feature>
<feature type="compositionally biased region" description="Basic and acidic residues" evidence="2">
    <location>
        <begin position="661"/>
        <end position="671"/>
    </location>
</feature>
<dbReference type="Pfam" id="PF12936">
    <property type="entry name" value="Kri1_C"/>
    <property type="match status" value="1"/>
</dbReference>
<feature type="compositionally biased region" description="Basic residues" evidence="2">
    <location>
        <begin position="237"/>
        <end position="247"/>
    </location>
</feature>
<feature type="region of interest" description="Disordered" evidence="2">
    <location>
        <begin position="413"/>
        <end position="522"/>
    </location>
</feature>
<evidence type="ECO:0000313" key="5">
    <source>
        <dbReference type="Proteomes" id="UP001163846"/>
    </source>
</evidence>
<dbReference type="Proteomes" id="UP001163846">
    <property type="component" value="Unassembled WGS sequence"/>
</dbReference>
<feature type="compositionally biased region" description="Acidic residues" evidence="2">
    <location>
        <begin position="45"/>
        <end position="68"/>
    </location>
</feature>
<feature type="compositionally biased region" description="Basic and acidic residues" evidence="2">
    <location>
        <begin position="185"/>
        <end position="194"/>
    </location>
</feature>
<evidence type="ECO:0000256" key="2">
    <source>
        <dbReference type="SAM" id="MobiDB-lite"/>
    </source>
</evidence>
<name>A0AA38P8V9_9AGAR</name>
<accession>A0AA38P8V9</accession>
<proteinExistence type="inferred from homology"/>
<feature type="compositionally biased region" description="Acidic residues" evidence="2">
    <location>
        <begin position="421"/>
        <end position="435"/>
    </location>
</feature>